<dbReference type="AlphaFoldDB" id="A0A2Z6NIS1"/>
<dbReference type="EMBL" id="DF973625">
    <property type="protein sequence ID" value="GAU36320.1"/>
    <property type="molecule type" value="Genomic_DNA"/>
</dbReference>
<feature type="region of interest" description="Disordered" evidence="1">
    <location>
        <begin position="1"/>
        <end position="20"/>
    </location>
</feature>
<evidence type="ECO:0000313" key="3">
    <source>
        <dbReference type="Proteomes" id="UP000242715"/>
    </source>
</evidence>
<name>A0A2Z6NIS1_TRISU</name>
<keyword evidence="3" id="KW-1185">Reference proteome</keyword>
<reference evidence="3" key="1">
    <citation type="journal article" date="2017" name="Front. Plant Sci.">
        <title>Climate Clever Clovers: New Paradigm to Reduce the Environmental Footprint of Ruminants by Breeding Low Methanogenic Forages Utilizing Haplotype Variation.</title>
        <authorList>
            <person name="Kaur P."/>
            <person name="Appels R."/>
            <person name="Bayer P.E."/>
            <person name="Keeble-Gagnere G."/>
            <person name="Wang J."/>
            <person name="Hirakawa H."/>
            <person name="Shirasawa K."/>
            <person name="Vercoe P."/>
            <person name="Stefanova K."/>
            <person name="Durmic Z."/>
            <person name="Nichols P."/>
            <person name="Revell C."/>
            <person name="Isobe S.N."/>
            <person name="Edwards D."/>
            <person name="Erskine W."/>
        </authorList>
    </citation>
    <scope>NUCLEOTIDE SEQUENCE [LARGE SCALE GENOMIC DNA]</scope>
    <source>
        <strain evidence="3">cv. Daliak</strain>
    </source>
</reference>
<protein>
    <submittedName>
        <fullName evidence="2">Uncharacterized protein</fullName>
    </submittedName>
</protein>
<sequence>MKTNASAASPVEERSKGEPLRAFEDEKFWELCPIDSIIFETLKVQHANINLEDLETDHEDLMKLHQADDIPCEVVDTISHDSNAMETDGGDAADDDKEDEEEDGKEETSRV</sequence>
<feature type="compositionally biased region" description="Acidic residues" evidence="1">
    <location>
        <begin position="88"/>
        <end position="105"/>
    </location>
</feature>
<feature type="compositionally biased region" description="Basic and acidic residues" evidence="1">
    <location>
        <begin position="11"/>
        <end position="20"/>
    </location>
</feature>
<accession>A0A2Z6NIS1</accession>
<dbReference type="Proteomes" id="UP000242715">
    <property type="component" value="Unassembled WGS sequence"/>
</dbReference>
<evidence type="ECO:0000313" key="2">
    <source>
        <dbReference type="EMBL" id="GAU36320.1"/>
    </source>
</evidence>
<dbReference type="OrthoDB" id="10507887at2759"/>
<proteinExistence type="predicted"/>
<evidence type="ECO:0000256" key="1">
    <source>
        <dbReference type="SAM" id="MobiDB-lite"/>
    </source>
</evidence>
<feature type="region of interest" description="Disordered" evidence="1">
    <location>
        <begin position="77"/>
        <end position="111"/>
    </location>
</feature>
<organism evidence="2 3">
    <name type="scientific">Trifolium subterraneum</name>
    <name type="common">Subterranean clover</name>
    <dbReference type="NCBI Taxonomy" id="3900"/>
    <lineage>
        <taxon>Eukaryota</taxon>
        <taxon>Viridiplantae</taxon>
        <taxon>Streptophyta</taxon>
        <taxon>Embryophyta</taxon>
        <taxon>Tracheophyta</taxon>
        <taxon>Spermatophyta</taxon>
        <taxon>Magnoliopsida</taxon>
        <taxon>eudicotyledons</taxon>
        <taxon>Gunneridae</taxon>
        <taxon>Pentapetalae</taxon>
        <taxon>rosids</taxon>
        <taxon>fabids</taxon>
        <taxon>Fabales</taxon>
        <taxon>Fabaceae</taxon>
        <taxon>Papilionoideae</taxon>
        <taxon>50 kb inversion clade</taxon>
        <taxon>NPAAA clade</taxon>
        <taxon>Hologalegina</taxon>
        <taxon>IRL clade</taxon>
        <taxon>Trifolieae</taxon>
        <taxon>Trifolium</taxon>
    </lineage>
</organism>
<gene>
    <name evidence="2" type="ORF">TSUD_353640</name>
</gene>